<evidence type="ECO:0000313" key="2">
    <source>
        <dbReference type="Proteomes" id="UP000005551"/>
    </source>
</evidence>
<dbReference type="STRING" id="1189621.A3SI_02001"/>
<proteinExistence type="predicted"/>
<dbReference type="PATRIC" id="fig|1189621.3.peg.421"/>
<reference evidence="1 2" key="1">
    <citation type="submission" date="2012-05" db="EMBL/GenBank/DDBJ databases">
        <title>Genome sequence of Nitritalea halalkaliphila LW7.</title>
        <authorList>
            <person name="Jangir P.K."/>
            <person name="Singh A."/>
            <person name="Shivaji S."/>
            <person name="Sharma R."/>
        </authorList>
    </citation>
    <scope>NUCLEOTIDE SEQUENCE [LARGE SCALE GENOMIC DNA]</scope>
    <source>
        <strain evidence="1 2">LW7</strain>
    </source>
</reference>
<name>I5CAD8_9BACT</name>
<organism evidence="1 2">
    <name type="scientific">Nitritalea halalkaliphila LW7</name>
    <dbReference type="NCBI Taxonomy" id="1189621"/>
    <lineage>
        <taxon>Bacteria</taxon>
        <taxon>Pseudomonadati</taxon>
        <taxon>Bacteroidota</taxon>
        <taxon>Cytophagia</taxon>
        <taxon>Cytophagales</taxon>
        <taxon>Cyclobacteriaceae</taxon>
        <taxon>Nitritalea</taxon>
    </lineage>
</organism>
<dbReference type="EMBL" id="AJYA01000002">
    <property type="protein sequence ID" value="EIM78790.1"/>
    <property type="molecule type" value="Genomic_DNA"/>
</dbReference>
<comment type="caution">
    <text evidence="1">The sequence shown here is derived from an EMBL/GenBank/DDBJ whole genome shotgun (WGS) entry which is preliminary data.</text>
</comment>
<gene>
    <name evidence="1" type="ORF">A3SI_02001</name>
</gene>
<dbReference type="AlphaFoldDB" id="I5CAD8"/>
<dbReference type="Proteomes" id="UP000005551">
    <property type="component" value="Unassembled WGS sequence"/>
</dbReference>
<protein>
    <submittedName>
        <fullName evidence="1">NusB antitermination factor</fullName>
    </submittedName>
</protein>
<evidence type="ECO:0000313" key="1">
    <source>
        <dbReference type="EMBL" id="EIM78790.1"/>
    </source>
</evidence>
<keyword evidence="2" id="KW-1185">Reference proteome</keyword>
<sequence length="179" mass="20420">MGRESLLVSLLGRQPSKRSLLSDMLNRRILRIKAFQNLYAYEQCKGANLEIAKDQIRTAFLPDLNSMEFQDKKQLKLDAQTCIEVFTKHLSSKHLISQSELSTKIKSEAIKAIHTYHELNRKDLDFLTSNMVIAAEKIPQLYLYAIELLVAFGKHVQVRSSASKSGRRGSERCILGRLI</sequence>
<dbReference type="RefSeq" id="WP_009053339.1">
    <property type="nucleotide sequence ID" value="NZ_AJYA01000002.1"/>
</dbReference>
<accession>I5CAD8</accession>